<dbReference type="Gene3D" id="3.40.50.12370">
    <property type="match status" value="1"/>
</dbReference>
<comment type="caution">
    <text evidence="2">The sequence shown here is derived from an EMBL/GenBank/DDBJ whole genome shotgun (WGS) entry which is preliminary data.</text>
</comment>
<gene>
    <name evidence="2" type="ORF">HED64_01545</name>
</gene>
<name>A0ABX1G088_9MICC</name>
<feature type="domain" description="UspA" evidence="1">
    <location>
        <begin position="16"/>
        <end position="161"/>
    </location>
</feature>
<proteinExistence type="predicted"/>
<evidence type="ECO:0000313" key="3">
    <source>
        <dbReference type="Proteomes" id="UP000746595"/>
    </source>
</evidence>
<dbReference type="EMBL" id="JAAWVT010000001">
    <property type="protein sequence ID" value="NKG19389.1"/>
    <property type="molecule type" value="Genomic_DNA"/>
</dbReference>
<protein>
    <submittedName>
        <fullName evidence="2">Universal stress protein</fullName>
    </submittedName>
</protein>
<dbReference type="RefSeq" id="WP_168150354.1">
    <property type="nucleotide sequence ID" value="NZ_JAAWVT010000001.1"/>
</dbReference>
<evidence type="ECO:0000259" key="1">
    <source>
        <dbReference type="Pfam" id="PF00582"/>
    </source>
</evidence>
<evidence type="ECO:0000313" key="2">
    <source>
        <dbReference type="EMBL" id="NKG19389.1"/>
    </source>
</evidence>
<accession>A0ABX1G088</accession>
<keyword evidence="3" id="KW-1185">Reference proteome</keyword>
<reference evidence="2 3" key="1">
    <citation type="submission" date="2020-04" db="EMBL/GenBank/DDBJ databases">
        <title>Paeniglutamicibacter sp. ANT13_2, a novel actinomycete isolated from sediment in Antarctica.</title>
        <authorList>
            <person name="Sakdapetsiri C."/>
            <person name="Pinyakong O."/>
        </authorList>
    </citation>
    <scope>NUCLEOTIDE SEQUENCE [LARGE SCALE GENOMIC DNA]</scope>
    <source>
        <strain evidence="2 3">ANT13_2</strain>
    </source>
</reference>
<dbReference type="Pfam" id="PF00582">
    <property type="entry name" value="Usp"/>
    <property type="match status" value="1"/>
</dbReference>
<organism evidence="2 3">
    <name type="scientific">Paeniglutamicibacter terrestris</name>
    <dbReference type="NCBI Taxonomy" id="2723403"/>
    <lineage>
        <taxon>Bacteria</taxon>
        <taxon>Bacillati</taxon>
        <taxon>Actinomycetota</taxon>
        <taxon>Actinomycetes</taxon>
        <taxon>Micrococcales</taxon>
        <taxon>Micrococcaceae</taxon>
        <taxon>Paeniglutamicibacter</taxon>
    </lineage>
</organism>
<sequence>MSELHSEASAASPTAVLVGVINHQHPEVLDTAARLATTLGLDLVCAYTVTGLDTSEWREYGGINFETLEPDAREELGVEQVLQLQNALGAALDEIPVAWSLRILVGDPVAALEEFAIALQSPFLVIGSPKRRCFGFTVAGLQRSTVARLLAHRRVPVLVIPPAEEPKSPDSGYLP</sequence>
<dbReference type="InterPro" id="IPR006016">
    <property type="entry name" value="UspA"/>
</dbReference>
<dbReference type="SUPFAM" id="SSF52402">
    <property type="entry name" value="Adenine nucleotide alpha hydrolases-like"/>
    <property type="match status" value="1"/>
</dbReference>
<dbReference type="Proteomes" id="UP000746595">
    <property type="component" value="Unassembled WGS sequence"/>
</dbReference>